<dbReference type="EMBL" id="PGGS01000081">
    <property type="protein sequence ID" value="PNH09693.1"/>
    <property type="molecule type" value="Genomic_DNA"/>
</dbReference>
<accession>A0A2J8AB47</accession>
<evidence type="ECO:0000313" key="2">
    <source>
        <dbReference type="EMBL" id="PNH09693.1"/>
    </source>
</evidence>
<dbReference type="PANTHER" id="PTHR37218">
    <property type="entry name" value="COILED-COIL PROTEIN"/>
    <property type="match status" value="1"/>
</dbReference>
<feature type="compositionally biased region" description="Gly residues" evidence="1">
    <location>
        <begin position="254"/>
        <end position="273"/>
    </location>
</feature>
<name>A0A2J8AB47_9CHLO</name>
<protein>
    <submittedName>
        <fullName evidence="2">Uncharacterized protein</fullName>
    </submittedName>
</protein>
<evidence type="ECO:0000313" key="3">
    <source>
        <dbReference type="Proteomes" id="UP000236333"/>
    </source>
</evidence>
<reference evidence="2 3" key="1">
    <citation type="journal article" date="2017" name="Mol. Biol. Evol.">
        <title>The 4-celled Tetrabaena socialis nuclear genome reveals the essential components for genetic control of cell number at the origin of multicellularity in the volvocine lineage.</title>
        <authorList>
            <person name="Featherston J."/>
            <person name="Arakaki Y."/>
            <person name="Hanschen E.R."/>
            <person name="Ferris P.J."/>
            <person name="Michod R.E."/>
            <person name="Olson B.J.S.C."/>
            <person name="Nozaki H."/>
            <person name="Durand P.M."/>
        </authorList>
    </citation>
    <scope>NUCLEOTIDE SEQUENCE [LARGE SCALE GENOMIC DNA]</scope>
    <source>
        <strain evidence="2 3">NIES-571</strain>
    </source>
</reference>
<feature type="compositionally biased region" description="Basic and acidic residues" evidence="1">
    <location>
        <begin position="32"/>
        <end position="46"/>
    </location>
</feature>
<sequence length="352" mass="36515">MAKGLEQRRRLKRALTAARGNLHKIANGKGLPQDKPEAPKQSDVDRMPASLRKMLALKELAERHGKKGAGGAPAEGAGAQKGGRKGGPKASAKPQDGEGEEGPSTSGRQPDAAAAAGGRGGQRAERDVPQQRTGKGAGLVGGNPFTTEQGVQHKLKGKRKEYLKRKEEKKRAKGGGELVVEKELQLRDKVQFGEVVHAPLQVHLKRKHWAPGQERTANERCSQIFQKQMQQAQQRMDGAAVDEDPAVRSAAAKAGGGGAKAGGGGAKAGGGVKAGSAGAKAGGAGAAEQKGKKRKAPPMDEETEALRQQFIDSYRAAKKGGGSHHAAYGGATLTSLAQLVGTKVAPATYTLA</sequence>
<dbReference type="PANTHER" id="PTHR37218:SF2">
    <property type="entry name" value="COILED-COIL PROTEIN"/>
    <property type="match status" value="1"/>
</dbReference>
<feature type="compositionally biased region" description="Basic residues" evidence="1">
    <location>
        <begin position="153"/>
        <end position="163"/>
    </location>
</feature>
<feature type="region of interest" description="Disordered" evidence="1">
    <location>
        <begin position="225"/>
        <end position="310"/>
    </location>
</feature>
<organism evidence="2 3">
    <name type="scientific">Tetrabaena socialis</name>
    <dbReference type="NCBI Taxonomy" id="47790"/>
    <lineage>
        <taxon>Eukaryota</taxon>
        <taxon>Viridiplantae</taxon>
        <taxon>Chlorophyta</taxon>
        <taxon>core chlorophytes</taxon>
        <taxon>Chlorophyceae</taxon>
        <taxon>CS clade</taxon>
        <taxon>Chlamydomonadales</taxon>
        <taxon>Tetrabaenaceae</taxon>
        <taxon>Tetrabaena</taxon>
    </lineage>
</organism>
<feature type="compositionally biased region" description="Low complexity" evidence="1">
    <location>
        <begin position="225"/>
        <end position="234"/>
    </location>
</feature>
<dbReference type="Proteomes" id="UP000236333">
    <property type="component" value="Unassembled WGS sequence"/>
</dbReference>
<gene>
    <name evidence="2" type="ORF">TSOC_003705</name>
</gene>
<comment type="caution">
    <text evidence="2">The sequence shown here is derived from an EMBL/GenBank/DDBJ whole genome shotgun (WGS) entry which is preliminary data.</text>
</comment>
<dbReference type="AlphaFoldDB" id="A0A2J8AB47"/>
<proteinExistence type="predicted"/>
<feature type="region of interest" description="Disordered" evidence="1">
    <location>
        <begin position="16"/>
        <end position="175"/>
    </location>
</feature>
<keyword evidence="3" id="KW-1185">Reference proteome</keyword>
<dbReference type="OrthoDB" id="547226at2759"/>
<evidence type="ECO:0000256" key="1">
    <source>
        <dbReference type="SAM" id="MobiDB-lite"/>
    </source>
</evidence>